<keyword evidence="8" id="KW-1185">Reference proteome</keyword>
<feature type="domain" description="MIOS-like alpha-solenoid" evidence="6">
    <location>
        <begin position="567"/>
        <end position="819"/>
    </location>
</feature>
<evidence type="ECO:0000313" key="8">
    <source>
        <dbReference type="Proteomes" id="UP000732380"/>
    </source>
</evidence>
<dbReference type="AlphaFoldDB" id="A0A9P7Q0F1"/>
<dbReference type="EMBL" id="SRQM01000431">
    <property type="protein sequence ID" value="KAG6110445.1"/>
    <property type="molecule type" value="Genomic_DNA"/>
</dbReference>
<feature type="region of interest" description="Disordered" evidence="4">
    <location>
        <begin position="967"/>
        <end position="991"/>
    </location>
</feature>
<evidence type="ECO:0000259" key="5">
    <source>
        <dbReference type="Pfam" id="PF17034"/>
    </source>
</evidence>
<comment type="similarity">
    <text evidence="1">Belongs to the WD repeat mio family.</text>
</comment>
<evidence type="ECO:0000259" key="6">
    <source>
        <dbReference type="Pfam" id="PF21719"/>
    </source>
</evidence>
<keyword evidence="2" id="KW-0853">WD repeat</keyword>
<dbReference type="PANTHER" id="PTHR16453">
    <property type="entry name" value="WD40 DOMAIN-CONTAINING PROTEIN MIO FAMILY MEMBER"/>
    <property type="match status" value="1"/>
</dbReference>
<dbReference type="GO" id="GO:0005737">
    <property type="term" value="C:cytoplasm"/>
    <property type="evidence" value="ECO:0007669"/>
    <property type="project" value="TreeGrafter"/>
</dbReference>
<dbReference type="GO" id="GO:1904263">
    <property type="term" value="P:positive regulation of TORC1 signaling"/>
    <property type="evidence" value="ECO:0007669"/>
    <property type="project" value="TreeGrafter"/>
</dbReference>
<evidence type="ECO:0000256" key="2">
    <source>
        <dbReference type="ARBA" id="ARBA00022574"/>
    </source>
</evidence>
<name>A0A9P7Q0F1_9HYPO</name>
<dbReference type="PANTHER" id="PTHR16453:SF9">
    <property type="entry name" value="GATOR COMPLEX PROTEIN MIOS"/>
    <property type="match status" value="1"/>
</dbReference>
<feature type="domain" description="GATOR2 complex protein MIO zinc-ribbon like" evidence="5">
    <location>
        <begin position="1000"/>
        <end position="1082"/>
    </location>
</feature>
<dbReference type="Pfam" id="PF17034">
    <property type="entry name" value="zinc_ribbon_16"/>
    <property type="match status" value="1"/>
</dbReference>
<dbReference type="InterPro" id="IPR036322">
    <property type="entry name" value="WD40_repeat_dom_sf"/>
</dbReference>
<dbReference type="Proteomes" id="UP000732380">
    <property type="component" value="Unassembled WGS sequence"/>
</dbReference>
<dbReference type="Pfam" id="PF21719">
    <property type="entry name" value="MIOS_a-sol"/>
    <property type="match status" value="1"/>
</dbReference>
<gene>
    <name evidence="7" type="ORF">E4U13_005373</name>
</gene>
<organism evidence="7 8">
    <name type="scientific">Claviceps humidiphila</name>
    <dbReference type="NCBI Taxonomy" id="1294629"/>
    <lineage>
        <taxon>Eukaryota</taxon>
        <taxon>Fungi</taxon>
        <taxon>Dikarya</taxon>
        <taxon>Ascomycota</taxon>
        <taxon>Pezizomycotina</taxon>
        <taxon>Sordariomycetes</taxon>
        <taxon>Hypocreomycetidae</taxon>
        <taxon>Hypocreales</taxon>
        <taxon>Clavicipitaceae</taxon>
        <taxon>Claviceps</taxon>
    </lineage>
</organism>
<accession>A0A9P7Q0F1</accession>
<comment type="caution">
    <text evidence="7">The sequence shown here is derived from an EMBL/GenBank/DDBJ whole genome shotgun (WGS) entry which is preliminary data.</text>
</comment>
<dbReference type="Gene3D" id="2.130.10.10">
    <property type="entry name" value="YVTN repeat-like/Quinoprotein amine dehydrogenase"/>
    <property type="match status" value="1"/>
</dbReference>
<evidence type="ECO:0000313" key="7">
    <source>
        <dbReference type="EMBL" id="KAG6110445.1"/>
    </source>
</evidence>
<dbReference type="InterPro" id="IPR037593">
    <property type="entry name" value="MIOS/Sea4"/>
</dbReference>
<evidence type="ECO:0000256" key="3">
    <source>
        <dbReference type="ARBA" id="ARBA00022737"/>
    </source>
</evidence>
<proteinExistence type="inferred from homology"/>
<evidence type="ECO:0000256" key="1">
    <source>
        <dbReference type="ARBA" id="ARBA00009713"/>
    </source>
</evidence>
<dbReference type="SUPFAM" id="SSF50978">
    <property type="entry name" value="WD40 repeat-like"/>
    <property type="match status" value="1"/>
</dbReference>
<dbReference type="InterPro" id="IPR015943">
    <property type="entry name" value="WD40/YVTN_repeat-like_dom_sf"/>
</dbReference>
<dbReference type="InterPro" id="IPR031488">
    <property type="entry name" value="Zn_ribbon_mio"/>
</dbReference>
<dbReference type="InterPro" id="IPR049092">
    <property type="entry name" value="MIOS_a-sol"/>
</dbReference>
<evidence type="ECO:0000256" key="4">
    <source>
        <dbReference type="SAM" id="MobiDB-lite"/>
    </source>
</evidence>
<keyword evidence="3" id="KW-0677">Repeat</keyword>
<protein>
    <submittedName>
        <fullName evidence="7">Uncharacterized protein</fullName>
    </submittedName>
</protein>
<feature type="compositionally biased region" description="Low complexity" evidence="4">
    <location>
        <begin position="967"/>
        <end position="978"/>
    </location>
</feature>
<sequence>MNRPEPGLVKWSPNSSIDSFVHVNLQLRSVHLYEPTGYANNHKFDYSRISRHDDFPPLTTYDWSPADSSLLAVGTGTGLINLLKIHGNSKAYAEIGVKVARTCQAVAFNTTGLLAVGLDRVRLDQSLHVWDINRLSAQELPNTGFSSSASAFVDPYTKIEPSTSISSLKFFEDSPLTLVAGIRGYGVRLIDLRDPNGNVTFQTKCNNNLAIDYLDQNNFASSALDHPGVMIWDRRATSRPLASRPYMRAVDDGAVPWGGALQLNKAIETDSDPSLAESKHSLIRSLRFCRDRRGLLAALSPTGQLKVLETKTHLEVAGAAPQTGPELLRVQRSHDMDVSFRNNYRRNDRVVSFDWVTLPSRSLQPRMLVLRANGVFGILELSSRMADHVYKLVPWQTPHRGMEGDAPYHDLMQFEPAQTPEILRPSLIEKALADVPIFGPDKANISDCVNDALLDSESTPVVVEHVDETSRSLPHALRCASTISEKLLMIRSCIIDEQADQGAESDHKAQDHAGASQLPSLPGEMFLASNSLGTCRDAHEALFATLSNAKGLPREAQSLIDHSLLLRAKEKYLFDAATNRRVLSDDPWLRFVWDWVADAEEAADDGGLLLGKTDLSYLGVHSIWTNDLGTDDNPLYPNTGKTPATRLAPGATMPDAAQWERIVGQYCKKRGLPDFVGVATSKPFQRQLCLEICSWGDPQRRNPYDVNGEAGADYPAAIHTMVASRHLFHGDIDESIRVMKKATGPHPELLFVSLALQLLGRDNKHRRFGNKDPLELDNIVPSKTDPYLRAISSLITTGDWATVANQRSLPLADRVVVAIRNFDDEQLTKWLRDNVALSIEDGDIEGIVLTGITENLVDIFARYVEKYQDMQTATLVLSTAHPRYIDDVRCRAWRNAYRAHLQRHRLFFQRTKFEVESTRRSKRDGIPTLQAPPRQIALRCVYCDAETSLAAHERAAAARLAAAGASTTASSSSSSSSSPKPPPSSSSTIETSNPLLATSINAGISCPNCGRQLPRCVVCLEIVGVPRSDKKSVDRGSAAVRTAGRFPTFCLRCEHVLHLDHARQWFERHVECPVPECRCKCNFRANPELGHH</sequence>
<reference evidence="7 8" key="1">
    <citation type="journal article" date="2020" name="bioRxiv">
        <title>Whole genome comparisons of ergot fungi reveals the divergence and evolution of species within the genus Claviceps are the result of varying mechanisms driving genome evolution and host range expansion.</title>
        <authorList>
            <person name="Wyka S.A."/>
            <person name="Mondo S.J."/>
            <person name="Liu M."/>
            <person name="Dettman J."/>
            <person name="Nalam V."/>
            <person name="Broders K.D."/>
        </authorList>
    </citation>
    <scope>NUCLEOTIDE SEQUENCE [LARGE SCALE GENOMIC DNA]</scope>
    <source>
        <strain evidence="7 8">LM576</strain>
    </source>
</reference>